<dbReference type="SUPFAM" id="SSF52540">
    <property type="entry name" value="P-loop containing nucleoside triphosphate hydrolases"/>
    <property type="match status" value="1"/>
</dbReference>
<sequence length="715" mass="79740">MNSLQSGQIITFYSYKGGTGRTMALANIGCLLGSAPPSEVARPPRVLALDWDFEAPGLHRYFRPYLEASAEDRFETAPGCLDLFTLFDGQRREFHPSDFVANRGHARQMLEDLDFDSYLLPTVVSGLRIMKAGRFDADYGRRVSEFQWDRLFRETIGLFAGLADYLRQHYDYVLVDSRTGISDTSGICTMLLPDKLVVVFTPNQQSLTGIDELTRKALAYRKSSPDGRPLTVFPLPSRIEMARPALMEAWRMGGGEAKGLPADLLGYQPLFEQLFDEVFARKATRLKEYFDTVMLQHIPDYAFGEPIAVMLEETDSRLSLRSSYAAFAEYLTELQAPWESLALVRIEREIERLGDEAKDRIAAGDLDTALRIAYSLMERKPPPDLFEPVARAILEVAQAAYPRQREMVSKLLSAAIDRAMGAEDLDPMQVADVLVDAGRICLRAGDYGLALHALQHGLHRMRPVLGEDAPAVLAAEEDVGEALWRNGELQAARALQEKVLATRRRVLGEEHPETLTAMNNLALTLSSQGDLESARTLQEQELAMCRRILGEEHPETLTSMNNLATTLHLQGDLKGAQALQEKVLDTRRRLLGEEHADTLTAMNNLASTLLNQGNLSGARTLEEKVLEIRARLLGQDHPETLLSLNNLAAMLHDQGDLEGARPFQEQVLATRRRVLGEKHPDTLLAMSQLMQTAKEMGDMDTVINLSQELTKGLVK</sequence>
<evidence type="ECO:0000313" key="2">
    <source>
        <dbReference type="Proteomes" id="UP000006365"/>
    </source>
</evidence>
<dbReference type="Proteomes" id="UP000006365">
    <property type="component" value="Chromosome"/>
</dbReference>
<organism evidence="1 2">
    <name type="scientific">Desulfobulbus propionicus (strain ATCC 33891 / DSM 2032 / VKM B-1956 / 1pr3)</name>
    <dbReference type="NCBI Taxonomy" id="577650"/>
    <lineage>
        <taxon>Bacteria</taxon>
        <taxon>Pseudomonadati</taxon>
        <taxon>Thermodesulfobacteriota</taxon>
        <taxon>Desulfobulbia</taxon>
        <taxon>Desulfobulbales</taxon>
        <taxon>Desulfobulbaceae</taxon>
        <taxon>Desulfobulbus</taxon>
    </lineage>
</organism>
<dbReference type="PANTHER" id="PTHR46082">
    <property type="entry name" value="ATP/GTP-BINDING PROTEIN-RELATED"/>
    <property type="match status" value="1"/>
</dbReference>
<reference evidence="1 2" key="1">
    <citation type="journal article" date="2011" name="Stand. Genomic Sci.">
        <title>Complete genome sequence of Desulfobulbus propionicus type strain (1pr3).</title>
        <authorList>
            <person name="Pagani I."/>
            <person name="Lapidus A."/>
            <person name="Nolan M."/>
            <person name="Lucas S."/>
            <person name="Hammon N."/>
            <person name="Deshpande S."/>
            <person name="Cheng J.F."/>
            <person name="Chertkov O."/>
            <person name="Davenport K."/>
            <person name="Tapia R."/>
            <person name="Han C."/>
            <person name="Goodwin L."/>
            <person name="Pitluck S."/>
            <person name="Liolios K."/>
            <person name="Mavromatis K."/>
            <person name="Ivanova N."/>
            <person name="Mikhailova N."/>
            <person name="Pati A."/>
            <person name="Chen A."/>
            <person name="Palaniappan K."/>
            <person name="Land M."/>
            <person name="Hauser L."/>
            <person name="Chang Y.J."/>
            <person name="Jeffries C.D."/>
            <person name="Detter J.C."/>
            <person name="Brambilla E."/>
            <person name="Kannan K.P."/>
            <person name="Djao O.D."/>
            <person name="Rohde M."/>
            <person name="Pukall R."/>
            <person name="Spring S."/>
            <person name="Goker M."/>
            <person name="Sikorski J."/>
            <person name="Woyke T."/>
            <person name="Bristow J."/>
            <person name="Eisen J.A."/>
            <person name="Markowitz V."/>
            <person name="Hugenholtz P."/>
            <person name="Kyrpides N.C."/>
            <person name="Klenk H.P."/>
        </authorList>
    </citation>
    <scope>NUCLEOTIDE SEQUENCE [LARGE SCALE GENOMIC DNA]</scope>
    <source>
        <strain evidence="2">ATCC 33891 / DSM 2032 / 1pr3</strain>
    </source>
</reference>
<gene>
    <name evidence="1" type="ordered locus">Despr_1156</name>
</gene>
<dbReference type="SUPFAM" id="SSF48452">
    <property type="entry name" value="TPR-like"/>
    <property type="match status" value="2"/>
</dbReference>
<proteinExistence type="predicted"/>
<dbReference type="NCBIfam" id="NF047398">
    <property type="entry name" value="AAA_KGGVGR"/>
    <property type="match status" value="1"/>
</dbReference>
<dbReference type="AlphaFoldDB" id="A0A7U3YL05"/>
<dbReference type="InterPro" id="IPR053137">
    <property type="entry name" value="NLR-like"/>
</dbReference>
<name>A0A7U3YL05_DESPD</name>
<evidence type="ECO:0000313" key="1">
    <source>
        <dbReference type="EMBL" id="ADW17327.1"/>
    </source>
</evidence>
<dbReference type="Pfam" id="PF13374">
    <property type="entry name" value="TPR_10"/>
    <property type="match status" value="1"/>
</dbReference>
<dbReference type="EMBL" id="CP002364">
    <property type="protein sequence ID" value="ADW17327.1"/>
    <property type="molecule type" value="Genomic_DNA"/>
</dbReference>
<keyword evidence="2" id="KW-1185">Reference proteome</keyword>
<dbReference type="InterPro" id="IPR011990">
    <property type="entry name" value="TPR-like_helical_dom_sf"/>
</dbReference>
<dbReference type="Gene3D" id="1.25.40.10">
    <property type="entry name" value="Tetratricopeptide repeat domain"/>
    <property type="match status" value="2"/>
</dbReference>
<dbReference type="Gene3D" id="3.40.50.300">
    <property type="entry name" value="P-loop containing nucleotide triphosphate hydrolases"/>
    <property type="match status" value="1"/>
</dbReference>
<dbReference type="PANTHER" id="PTHR46082:SF6">
    <property type="entry name" value="AAA+ ATPASE DOMAIN-CONTAINING PROTEIN-RELATED"/>
    <property type="match status" value="1"/>
</dbReference>
<protein>
    <recommendedName>
        <fullName evidence="3">Tetratricopeptide repeat protein</fullName>
    </recommendedName>
</protein>
<evidence type="ECO:0008006" key="3">
    <source>
        <dbReference type="Google" id="ProtNLM"/>
    </source>
</evidence>
<dbReference type="Pfam" id="PF13424">
    <property type="entry name" value="TPR_12"/>
    <property type="match status" value="2"/>
</dbReference>
<dbReference type="RefSeq" id="WP_015723869.1">
    <property type="nucleotide sequence ID" value="NC_014972.1"/>
</dbReference>
<dbReference type="InterPro" id="IPR027417">
    <property type="entry name" value="P-loop_NTPase"/>
</dbReference>
<accession>A0A7U3YL05</accession>
<dbReference type="KEGG" id="dpr:Despr_1156"/>